<keyword evidence="15" id="KW-1185">Reference proteome</keyword>
<evidence type="ECO:0000256" key="9">
    <source>
        <dbReference type="ARBA" id="ARBA00023139"/>
    </source>
</evidence>
<keyword evidence="5 13" id="KW-0813">Transport</keyword>
<evidence type="ECO:0000256" key="4">
    <source>
        <dbReference type="ARBA" id="ARBA00016202"/>
    </source>
</evidence>
<evidence type="ECO:0000256" key="3">
    <source>
        <dbReference type="ARBA" id="ARBA00011245"/>
    </source>
</evidence>
<evidence type="ECO:0000256" key="13">
    <source>
        <dbReference type="HAMAP-Rule" id="MF_00233"/>
    </source>
</evidence>
<dbReference type="RefSeq" id="WP_309656396.1">
    <property type="nucleotide sequence ID" value="NZ_JARWAN010000017.1"/>
</dbReference>
<evidence type="ECO:0000256" key="5">
    <source>
        <dbReference type="ARBA" id="ARBA00022448"/>
    </source>
</evidence>
<dbReference type="SUPFAM" id="SSF89392">
    <property type="entry name" value="Prokaryotic lipoproteins and lipoprotein localization factors"/>
    <property type="match status" value="1"/>
</dbReference>
<dbReference type="InterPro" id="IPR029046">
    <property type="entry name" value="LolA/LolB/LppX"/>
</dbReference>
<sequence length="227" mass="25694">MFLRSGGSLTKRALGRFSLTRFSLIPGFTPRLSIAALTLMLLAGCATQTPMDESGRQLGQWEAQQQDVEALQTWSLAGKAGLRTPEESTSANLDWSQYPHYFRMLISGPFGGGRTVLEGREGRFSLSNNEGRFEAPTPEALMQAQLGWALPIRALPDWVRGLPNDASSYQLETDEFGFPLHLKQDGWEIDYRDWEQVDSLWLPRRLVMQYGEMRITLVVNRWQPNAE</sequence>
<evidence type="ECO:0000313" key="14">
    <source>
        <dbReference type="EMBL" id="MDR5899513.1"/>
    </source>
</evidence>
<evidence type="ECO:0000256" key="1">
    <source>
        <dbReference type="ARBA" id="ARBA00004459"/>
    </source>
</evidence>
<dbReference type="CDD" id="cd16326">
    <property type="entry name" value="LolB"/>
    <property type="match status" value="1"/>
</dbReference>
<keyword evidence="12 14" id="KW-0449">Lipoprotein</keyword>
<comment type="subcellular location">
    <subcellularLocation>
        <location evidence="1">Cell outer membrane</location>
        <topology evidence="1">Lipid-anchor</topology>
    </subcellularLocation>
</comment>
<dbReference type="Gene3D" id="2.50.20.10">
    <property type="entry name" value="Lipoprotein localisation LolA/LolB/LppX"/>
    <property type="match status" value="1"/>
</dbReference>
<evidence type="ECO:0000256" key="7">
    <source>
        <dbReference type="ARBA" id="ARBA00022927"/>
    </source>
</evidence>
<evidence type="ECO:0000256" key="8">
    <source>
        <dbReference type="ARBA" id="ARBA00023136"/>
    </source>
</evidence>
<keyword evidence="10 13" id="KW-0143">Chaperone</keyword>
<evidence type="ECO:0000256" key="12">
    <source>
        <dbReference type="ARBA" id="ARBA00023288"/>
    </source>
</evidence>
<keyword evidence="9" id="KW-0564">Palmitate</keyword>
<evidence type="ECO:0000256" key="10">
    <source>
        <dbReference type="ARBA" id="ARBA00023186"/>
    </source>
</evidence>
<evidence type="ECO:0000256" key="11">
    <source>
        <dbReference type="ARBA" id="ARBA00023237"/>
    </source>
</evidence>
<reference evidence="14 15" key="1">
    <citation type="submission" date="2023-04" db="EMBL/GenBank/DDBJ databases">
        <title>A long-awaited taxogenomic arrangement of the family Halomonadaceae.</title>
        <authorList>
            <person name="De La Haba R."/>
            <person name="Chuvochina M."/>
            <person name="Wittouck S."/>
            <person name="Arahal D.R."/>
            <person name="Sanchez-Porro C."/>
            <person name="Hugenholtz P."/>
            <person name="Ventosa A."/>
        </authorList>
    </citation>
    <scope>NUCLEOTIDE SEQUENCE [LARGE SCALE GENOMIC DNA]</scope>
    <source>
        <strain evidence="14 15">DSM 21020</strain>
    </source>
</reference>
<dbReference type="EMBL" id="JARWAN010000017">
    <property type="protein sequence ID" value="MDR5899513.1"/>
    <property type="molecule type" value="Genomic_DNA"/>
</dbReference>
<evidence type="ECO:0000256" key="6">
    <source>
        <dbReference type="ARBA" id="ARBA00022729"/>
    </source>
</evidence>
<comment type="caution">
    <text evidence="14">The sequence shown here is derived from an EMBL/GenBank/DDBJ whole genome shotgun (WGS) entry which is preliminary data.</text>
</comment>
<keyword evidence="11 13" id="KW-0998">Cell outer membrane</keyword>
<dbReference type="Pfam" id="PF03550">
    <property type="entry name" value="LolB"/>
    <property type="match status" value="1"/>
</dbReference>
<keyword evidence="7 13" id="KW-0653">Protein transport</keyword>
<protein>
    <recommendedName>
        <fullName evidence="4 13">Outer-membrane lipoprotein LolB</fullName>
    </recommendedName>
</protein>
<comment type="subunit">
    <text evidence="3 13">Monomer.</text>
</comment>
<name>A0ABU1H5D3_9GAMM</name>
<dbReference type="HAMAP" id="MF_00233">
    <property type="entry name" value="LolB"/>
    <property type="match status" value="1"/>
</dbReference>
<proteinExistence type="inferred from homology"/>
<evidence type="ECO:0000256" key="2">
    <source>
        <dbReference type="ARBA" id="ARBA00009696"/>
    </source>
</evidence>
<accession>A0ABU1H5D3</accession>
<comment type="function">
    <text evidence="13">Plays a critical role in the incorporation of lipoproteins in the outer membrane after they are released by the LolA protein.</text>
</comment>
<keyword evidence="8 13" id="KW-0472">Membrane</keyword>
<dbReference type="InterPro" id="IPR004565">
    <property type="entry name" value="OM_lipoprot_LolB"/>
</dbReference>
<evidence type="ECO:0000313" key="15">
    <source>
        <dbReference type="Proteomes" id="UP001254564"/>
    </source>
</evidence>
<comment type="similarity">
    <text evidence="2 13">Belongs to the LolB family.</text>
</comment>
<organism evidence="14 15">
    <name type="scientific">Vreelandella vilamensis</name>
    <dbReference type="NCBI Taxonomy" id="531309"/>
    <lineage>
        <taxon>Bacteria</taxon>
        <taxon>Pseudomonadati</taxon>
        <taxon>Pseudomonadota</taxon>
        <taxon>Gammaproteobacteria</taxon>
        <taxon>Oceanospirillales</taxon>
        <taxon>Halomonadaceae</taxon>
        <taxon>Vreelandella</taxon>
    </lineage>
</organism>
<gene>
    <name evidence="13 14" type="primary">lolB</name>
    <name evidence="14" type="ORF">QC823_11010</name>
</gene>
<dbReference type="Proteomes" id="UP001254564">
    <property type="component" value="Unassembled WGS sequence"/>
</dbReference>
<dbReference type="NCBIfam" id="TIGR00548">
    <property type="entry name" value="lolB"/>
    <property type="match status" value="1"/>
</dbReference>
<keyword evidence="6" id="KW-0732">Signal</keyword>